<name>A0ABY9MR20_9GAMM</name>
<reference evidence="1 2" key="1">
    <citation type="submission" date="2023-08" db="EMBL/GenBank/DDBJ databases">
        <title>New molecular markers tilS and rpoB for phylogenetic and monitoring studies of the genus Thiothrix biodiversity.</title>
        <authorList>
            <person name="Ravin N.V."/>
            <person name="Smolyakov D."/>
            <person name="Markov N.D."/>
            <person name="Beletsky A.V."/>
            <person name="Mardanov A.V."/>
            <person name="Rudenko T.S."/>
            <person name="Grabovich M.Y."/>
        </authorList>
    </citation>
    <scope>NUCLEOTIDE SEQUENCE [LARGE SCALE GENOMIC DNA]</scope>
    <source>
        <strain evidence="1 2">MK1</strain>
    </source>
</reference>
<evidence type="ECO:0000313" key="2">
    <source>
        <dbReference type="Proteomes" id="UP001236657"/>
    </source>
</evidence>
<sequence length="101" mass="11856">MAYNTMMKAKKLLDSKHAFDDGAIQQLVIWDLPKPVFGSQHHYKYSLYYGKNGERIVGYDNERGKGDHKHIHGQEYPYTFSGLDVLVRDFLDDVKRVKHER</sequence>
<accession>A0ABY9MR20</accession>
<protein>
    <submittedName>
        <fullName evidence="1">DUF6516 family protein</fullName>
    </submittedName>
</protein>
<dbReference type="Proteomes" id="UP001236657">
    <property type="component" value="Chromosome"/>
</dbReference>
<dbReference type="EMBL" id="CP133218">
    <property type="protein sequence ID" value="WML91094.1"/>
    <property type="molecule type" value="Genomic_DNA"/>
</dbReference>
<dbReference type="RefSeq" id="WP_308895763.1">
    <property type="nucleotide sequence ID" value="NZ_CP133218.1"/>
</dbReference>
<dbReference type="Pfam" id="PF20126">
    <property type="entry name" value="TumE"/>
    <property type="match status" value="1"/>
</dbReference>
<keyword evidence="2" id="KW-1185">Reference proteome</keyword>
<organism evidence="1 2">
    <name type="scientific">Thiothrix lacustris</name>
    <dbReference type="NCBI Taxonomy" id="525917"/>
    <lineage>
        <taxon>Bacteria</taxon>
        <taxon>Pseudomonadati</taxon>
        <taxon>Pseudomonadota</taxon>
        <taxon>Gammaproteobacteria</taxon>
        <taxon>Thiotrichales</taxon>
        <taxon>Thiotrichaceae</taxon>
        <taxon>Thiothrix</taxon>
    </lineage>
</organism>
<evidence type="ECO:0000313" key="1">
    <source>
        <dbReference type="EMBL" id="WML91094.1"/>
    </source>
</evidence>
<proteinExistence type="predicted"/>
<dbReference type="InterPro" id="IPR045397">
    <property type="entry name" value="TumE-like"/>
</dbReference>
<gene>
    <name evidence="1" type="ORF">RCF98_01770</name>
</gene>